<evidence type="ECO:0000256" key="5">
    <source>
        <dbReference type="ARBA" id="ARBA00022989"/>
    </source>
</evidence>
<evidence type="ECO:0000313" key="10">
    <source>
        <dbReference type="EMBL" id="KAJ5438014.1"/>
    </source>
</evidence>
<feature type="transmembrane region" description="Helical" evidence="8">
    <location>
        <begin position="294"/>
        <end position="316"/>
    </location>
</feature>
<dbReference type="InterPro" id="IPR020846">
    <property type="entry name" value="MFS_dom"/>
</dbReference>
<dbReference type="SUPFAM" id="SSF103473">
    <property type="entry name" value="MFS general substrate transporter"/>
    <property type="match status" value="1"/>
</dbReference>
<reference evidence="10" key="1">
    <citation type="submission" date="2022-12" db="EMBL/GenBank/DDBJ databases">
        <authorList>
            <person name="Petersen C."/>
        </authorList>
    </citation>
    <scope>NUCLEOTIDE SEQUENCE</scope>
    <source>
        <strain evidence="10">IBT 16125</strain>
    </source>
</reference>
<keyword evidence="5 8" id="KW-1133">Transmembrane helix</keyword>
<dbReference type="Proteomes" id="UP001213681">
    <property type="component" value="Unassembled WGS sequence"/>
</dbReference>
<evidence type="ECO:0000256" key="1">
    <source>
        <dbReference type="ARBA" id="ARBA00004141"/>
    </source>
</evidence>
<dbReference type="InterPro" id="IPR036812">
    <property type="entry name" value="NAD(P)_OxRdtase_dom_sf"/>
</dbReference>
<dbReference type="Gene3D" id="3.20.20.100">
    <property type="entry name" value="NADP-dependent oxidoreductase domain"/>
    <property type="match status" value="1"/>
</dbReference>
<dbReference type="InterPro" id="IPR036259">
    <property type="entry name" value="MFS_trans_sf"/>
</dbReference>
<protein>
    <recommendedName>
        <fullName evidence="9">Major facilitator superfamily (MFS) profile domain-containing protein</fullName>
    </recommendedName>
</protein>
<evidence type="ECO:0000256" key="7">
    <source>
        <dbReference type="ARBA" id="ARBA00023136"/>
    </source>
</evidence>
<dbReference type="InterPro" id="IPR003663">
    <property type="entry name" value="Sugar/inositol_transpt"/>
</dbReference>
<dbReference type="InterPro" id="IPR023210">
    <property type="entry name" value="NADP_OxRdtase_dom"/>
</dbReference>
<feature type="transmembrane region" description="Helical" evidence="8">
    <location>
        <begin position="464"/>
        <end position="485"/>
    </location>
</feature>
<dbReference type="NCBIfam" id="TIGR00879">
    <property type="entry name" value="SP"/>
    <property type="match status" value="1"/>
</dbReference>
<accession>A0AAD6FYH8</accession>
<dbReference type="GeneID" id="81602637"/>
<feature type="transmembrane region" description="Helical" evidence="8">
    <location>
        <begin position="403"/>
        <end position="423"/>
    </location>
</feature>
<keyword evidence="3" id="KW-0813">Transport</keyword>
<sequence>LYNMAGGTSIWVSSEAKTDPKAIFNLRLLYLLVAVSWAGSFYGFDTGNIGGILTLPSFKNAFGMSGVTQSELDNRKGTIASMLAAGGSTGSLLAAPTSDHFGRKWSVFGWGLVFLVGALMQMIANHEVLLGGRFIAGMGVGASSMLTPQFLAENSPKSVRGSMTATYNLMIVTSLMLAFWVNYGVSKWSFPGVEHDNAQWRSAMGIQLIPGALLCLMIPFVPETPRWLINHGKTEKGLENICRLRKLPADHIYVQTEYREIEAQVIHEQECFAGHSYWVVMKDIFTSRNNFQRFFLSVMLFLFHKFTGTDSLNYYAPEIFVLIGVKGSSSSLLTTGIYGVVKTVTTIIYVGYLVDRVGRRIPLLIGATLQATAMLYLALYLRFAGTNTETVGGTPAGGIVGIIWIYIYAFGWSFGHSVACYVVAAEIFPTRIRSFCMAICFFINWIVDYGITRATPNMITEMGWGVFLLYAMLTYLGVIFIFFCLPEMKGRSIESMDNLFERPLWTMWRHAYPTEEEKTRSDVREEIMAGKLNDQEDDGKRDRVEHVDWSSDHHRIQSALQKSLNDLGLEYVDLYLMHWPVTLPTSTPEAYGREDRTVHDPDWDFTDTWSEMEKLPGTGKVKAIGVANFSTVNLRKLLESCKVVPAVNQTEIQPLLPQKKLNALCIQHGIHQTAFGPLGGSGSTLHENPVITSIAEKRRCSSGNVLLSWGVRKGWSLIPKSTNPARVASNLQKCFDMADEETAQIDNLVTTLGGKRFNRPNWGTTIFHDDEEANVQ</sequence>
<dbReference type="InterPro" id="IPR050360">
    <property type="entry name" value="MFS_Sugar_Transporters"/>
</dbReference>
<dbReference type="RefSeq" id="XP_056761243.1">
    <property type="nucleotide sequence ID" value="XM_056912394.1"/>
</dbReference>
<dbReference type="PROSITE" id="PS00216">
    <property type="entry name" value="SUGAR_TRANSPORT_1"/>
    <property type="match status" value="2"/>
</dbReference>
<dbReference type="Gene3D" id="1.20.1250.20">
    <property type="entry name" value="MFS general substrate transporter like domains"/>
    <property type="match status" value="1"/>
</dbReference>
<keyword evidence="7 8" id="KW-0472">Membrane</keyword>
<feature type="transmembrane region" description="Helical" evidence="8">
    <location>
        <begin position="203"/>
        <end position="221"/>
    </location>
</feature>
<evidence type="ECO:0000313" key="11">
    <source>
        <dbReference type="Proteomes" id="UP001213681"/>
    </source>
</evidence>
<feature type="transmembrane region" description="Helical" evidence="8">
    <location>
        <begin position="164"/>
        <end position="183"/>
    </location>
</feature>
<dbReference type="PANTHER" id="PTHR48022">
    <property type="entry name" value="PLASTIDIC GLUCOSE TRANSPORTER 4"/>
    <property type="match status" value="1"/>
</dbReference>
<organism evidence="10 11">
    <name type="scientific">Penicillium daleae</name>
    <dbReference type="NCBI Taxonomy" id="63821"/>
    <lineage>
        <taxon>Eukaryota</taxon>
        <taxon>Fungi</taxon>
        <taxon>Dikarya</taxon>
        <taxon>Ascomycota</taxon>
        <taxon>Pezizomycotina</taxon>
        <taxon>Eurotiomycetes</taxon>
        <taxon>Eurotiomycetidae</taxon>
        <taxon>Eurotiales</taxon>
        <taxon>Aspergillaceae</taxon>
        <taxon>Penicillium</taxon>
    </lineage>
</organism>
<feature type="transmembrane region" description="Helical" evidence="8">
    <location>
        <begin position="24"/>
        <end position="44"/>
    </location>
</feature>
<reference evidence="10" key="2">
    <citation type="journal article" date="2023" name="IMA Fungus">
        <title>Comparative genomic study of the Penicillium genus elucidates a diverse pangenome and 15 lateral gene transfer events.</title>
        <authorList>
            <person name="Petersen C."/>
            <person name="Sorensen T."/>
            <person name="Nielsen M.R."/>
            <person name="Sondergaard T.E."/>
            <person name="Sorensen J.L."/>
            <person name="Fitzpatrick D.A."/>
            <person name="Frisvad J.C."/>
            <person name="Nielsen K.L."/>
        </authorList>
    </citation>
    <scope>NUCLEOTIDE SEQUENCE</scope>
    <source>
        <strain evidence="10">IBT 16125</strain>
    </source>
</reference>
<gene>
    <name evidence="10" type="ORF">N7458_009012</name>
</gene>
<evidence type="ECO:0000256" key="8">
    <source>
        <dbReference type="SAM" id="Phobius"/>
    </source>
</evidence>
<keyword evidence="11" id="KW-1185">Reference proteome</keyword>
<proteinExistence type="inferred from homology"/>
<dbReference type="GO" id="GO:0016491">
    <property type="term" value="F:oxidoreductase activity"/>
    <property type="evidence" value="ECO:0007669"/>
    <property type="project" value="UniProtKB-KW"/>
</dbReference>
<feature type="non-terminal residue" evidence="10">
    <location>
        <position position="1"/>
    </location>
</feature>
<feature type="transmembrane region" description="Helical" evidence="8">
    <location>
        <begin position="361"/>
        <end position="383"/>
    </location>
</feature>
<evidence type="ECO:0000256" key="3">
    <source>
        <dbReference type="ARBA" id="ARBA00022448"/>
    </source>
</evidence>
<dbReference type="PROSITE" id="PS50850">
    <property type="entry name" value="MFS"/>
    <property type="match status" value="1"/>
</dbReference>
<comment type="subcellular location">
    <subcellularLocation>
        <location evidence="1">Membrane</location>
        <topology evidence="1">Multi-pass membrane protein</topology>
    </subcellularLocation>
</comment>
<evidence type="ECO:0000256" key="6">
    <source>
        <dbReference type="ARBA" id="ARBA00023002"/>
    </source>
</evidence>
<feature type="domain" description="Major facilitator superfamily (MFS) profile" evidence="9">
    <location>
        <begin position="31"/>
        <end position="489"/>
    </location>
</feature>
<keyword evidence="4 8" id="KW-0812">Transmembrane</keyword>
<comment type="similarity">
    <text evidence="2">Belongs to the major facilitator superfamily. Sugar transporter (TC 2.A.1.1) family.</text>
</comment>
<dbReference type="InterPro" id="IPR005828">
    <property type="entry name" value="MFS_sugar_transport-like"/>
</dbReference>
<feature type="transmembrane region" description="Helical" evidence="8">
    <location>
        <begin position="130"/>
        <end position="152"/>
    </location>
</feature>
<keyword evidence="6" id="KW-0560">Oxidoreductase</keyword>
<dbReference type="PRINTS" id="PR00171">
    <property type="entry name" value="SUGRTRNSPORT"/>
</dbReference>
<dbReference type="Pfam" id="PF00248">
    <property type="entry name" value="Aldo_ket_red"/>
    <property type="match status" value="1"/>
</dbReference>
<dbReference type="SUPFAM" id="SSF51430">
    <property type="entry name" value="NAD(P)-linked oxidoreductase"/>
    <property type="match status" value="1"/>
</dbReference>
<dbReference type="AlphaFoldDB" id="A0AAD6FYH8"/>
<dbReference type="Pfam" id="PF00083">
    <property type="entry name" value="Sugar_tr"/>
    <property type="match status" value="1"/>
</dbReference>
<feature type="transmembrane region" description="Helical" evidence="8">
    <location>
        <begin position="336"/>
        <end position="354"/>
    </location>
</feature>
<name>A0AAD6FYH8_9EURO</name>
<dbReference type="GO" id="GO:0016020">
    <property type="term" value="C:membrane"/>
    <property type="evidence" value="ECO:0007669"/>
    <property type="project" value="UniProtKB-SubCell"/>
</dbReference>
<comment type="caution">
    <text evidence="10">The sequence shown here is derived from an EMBL/GenBank/DDBJ whole genome shotgun (WGS) entry which is preliminary data.</text>
</comment>
<dbReference type="GO" id="GO:0005351">
    <property type="term" value="F:carbohydrate:proton symporter activity"/>
    <property type="evidence" value="ECO:0007669"/>
    <property type="project" value="TreeGrafter"/>
</dbReference>
<dbReference type="InterPro" id="IPR005829">
    <property type="entry name" value="Sugar_transporter_CS"/>
</dbReference>
<feature type="transmembrane region" description="Helical" evidence="8">
    <location>
        <begin position="435"/>
        <end position="452"/>
    </location>
</feature>
<evidence type="ECO:0000256" key="2">
    <source>
        <dbReference type="ARBA" id="ARBA00010992"/>
    </source>
</evidence>
<evidence type="ECO:0000256" key="4">
    <source>
        <dbReference type="ARBA" id="ARBA00022692"/>
    </source>
</evidence>
<feature type="transmembrane region" description="Helical" evidence="8">
    <location>
        <begin position="107"/>
        <end position="124"/>
    </location>
</feature>
<evidence type="ECO:0000259" key="9">
    <source>
        <dbReference type="PROSITE" id="PS50850"/>
    </source>
</evidence>
<dbReference type="EMBL" id="JAPVEA010000008">
    <property type="protein sequence ID" value="KAJ5438014.1"/>
    <property type="molecule type" value="Genomic_DNA"/>
</dbReference>
<dbReference type="PANTHER" id="PTHR48022:SF8">
    <property type="entry name" value="MAJOR FACILITATOR SUPERFAMILY (MFS) PROFILE DOMAIN-CONTAINING PROTEIN-RELATED"/>
    <property type="match status" value="1"/>
</dbReference>
<dbReference type="PROSITE" id="PS00217">
    <property type="entry name" value="SUGAR_TRANSPORT_2"/>
    <property type="match status" value="1"/>
</dbReference>